<dbReference type="Proteomes" id="UP000317199">
    <property type="component" value="Chromosome"/>
</dbReference>
<dbReference type="KEGG" id="lyj:FKV23_01455"/>
<name>A0A514BNL0_9GAMM</name>
<evidence type="ECO:0000256" key="1">
    <source>
        <dbReference type="SAM" id="MobiDB-lite"/>
    </source>
</evidence>
<gene>
    <name evidence="2" type="ORF">FKV23_01455</name>
</gene>
<protein>
    <submittedName>
        <fullName evidence="2">Uncharacterized protein</fullName>
    </submittedName>
</protein>
<feature type="region of interest" description="Disordered" evidence="1">
    <location>
        <begin position="452"/>
        <end position="471"/>
    </location>
</feature>
<organism evidence="2 3">
    <name type="scientific">Marilutibacter alkalisoli</name>
    <dbReference type="NCBI Taxonomy" id="2591633"/>
    <lineage>
        <taxon>Bacteria</taxon>
        <taxon>Pseudomonadati</taxon>
        <taxon>Pseudomonadota</taxon>
        <taxon>Gammaproteobacteria</taxon>
        <taxon>Lysobacterales</taxon>
        <taxon>Lysobacteraceae</taxon>
        <taxon>Marilutibacter</taxon>
    </lineage>
</organism>
<dbReference type="AlphaFoldDB" id="A0A514BNL0"/>
<keyword evidence="3" id="KW-1185">Reference proteome</keyword>
<sequence>MSGPKVVTVKTRAQLRAECLRRLRQVERAAELWLERVEALGEADESVRAAMAERITALRAMSDESGFGDGALSGERSAKYARQVAAMHRAADEELAFLREDLAERELRLVERAADAKTTRRRRREHRKQLLQALSAQTSDAATALAERVRAAGEGDGLDAMLGEGFAWLSRNADTATGTEAGLSDAQRELAEALKSGEAQQSFDQWRAAQTEAERDPRLHRLDRHVAELELLAGEAVAAPFLARIESLEREPDRVRRNLLLDSLLLDLGEACRADAQWRRQRAELELQIADAVAVLDPAVVAELRDAFEAAVAARNPARIAALQARIEAMITEEVEAHAARSCRQAVLEALAGLGYEVHEGMETAWAEDGRLALRKTATPGYGVELGGRAADGRMQMRAVTFDRQRDRGRDRDIETLWCTDYRQLEQHLHHTGGSVRIERALEVGEVPLKEIGAESASTPRDAVAPRERNR</sequence>
<proteinExistence type="predicted"/>
<dbReference type="OrthoDB" id="238413at2"/>
<dbReference type="RefSeq" id="WP_141622257.1">
    <property type="nucleotide sequence ID" value="NZ_CP041242.1"/>
</dbReference>
<dbReference type="EMBL" id="CP041242">
    <property type="protein sequence ID" value="QDH68915.1"/>
    <property type="molecule type" value="Genomic_DNA"/>
</dbReference>
<evidence type="ECO:0000313" key="3">
    <source>
        <dbReference type="Proteomes" id="UP000317199"/>
    </source>
</evidence>
<reference evidence="2 3" key="1">
    <citation type="submission" date="2019-06" db="EMBL/GenBank/DDBJ databases">
        <title>Lysobacter alkalisoli sp. nov. isolated from saline-alkali soil.</title>
        <authorList>
            <person name="Sun J.-Q."/>
            <person name="Xu L."/>
        </authorList>
    </citation>
    <scope>NUCLEOTIDE SEQUENCE [LARGE SCALE GENOMIC DNA]</scope>
    <source>
        <strain evidence="2 3">SJ-36</strain>
    </source>
</reference>
<accession>A0A514BNL0</accession>
<evidence type="ECO:0000313" key="2">
    <source>
        <dbReference type="EMBL" id="QDH68915.1"/>
    </source>
</evidence>